<sequence>MVKQKPMPFSSRLSEENMRIHDAAFPKSDGYFQVNLIREEQAWESEQEAYRLIFGDIGDLEDADFDMRDGEISLRRVASLEALKLYSGSFASCATPMSRFLTMSTTHDTHPWLARDAMNESGINHGDLETLELRKLASEMMTSEEAHKDTGAASMGSPRASSDTLSASRFREVRAARREGARTSQSVRVRACPRQENDKLGGLGLREKEPGR</sequence>
<dbReference type="OrthoDB" id="3778648at2759"/>
<evidence type="ECO:0000256" key="1">
    <source>
        <dbReference type="SAM" id="MobiDB-lite"/>
    </source>
</evidence>
<evidence type="ECO:0000313" key="3">
    <source>
        <dbReference type="Proteomes" id="UP000193144"/>
    </source>
</evidence>
<protein>
    <submittedName>
        <fullName evidence="2">Uncharacterized protein</fullName>
    </submittedName>
</protein>
<reference evidence="2 3" key="1">
    <citation type="submission" date="2016-07" db="EMBL/GenBank/DDBJ databases">
        <title>Pervasive Adenine N6-methylation of Active Genes in Fungi.</title>
        <authorList>
            <consortium name="DOE Joint Genome Institute"/>
            <person name="Mondo S.J."/>
            <person name="Dannebaum R.O."/>
            <person name="Kuo R.C."/>
            <person name="Labutti K."/>
            <person name="Haridas S."/>
            <person name="Kuo A."/>
            <person name="Salamov A."/>
            <person name="Ahrendt S.R."/>
            <person name="Lipzen A."/>
            <person name="Sullivan W."/>
            <person name="Andreopoulos W.B."/>
            <person name="Clum A."/>
            <person name="Lindquist E."/>
            <person name="Daum C."/>
            <person name="Ramamoorthy G.K."/>
            <person name="Gryganskyi A."/>
            <person name="Culley D."/>
            <person name="Magnuson J.K."/>
            <person name="James T.Y."/>
            <person name="O'Malley M.A."/>
            <person name="Stajich J.E."/>
            <person name="Spatafora J.W."/>
            <person name="Visel A."/>
            <person name="Grigoriev I.V."/>
        </authorList>
    </citation>
    <scope>NUCLEOTIDE SEQUENCE [LARGE SCALE GENOMIC DNA]</scope>
    <source>
        <strain evidence="2 3">CBS 115471</strain>
    </source>
</reference>
<proteinExistence type="predicted"/>
<dbReference type="AlphaFoldDB" id="A0A1Y1ZUZ7"/>
<organism evidence="2 3">
    <name type="scientific">Clohesyomyces aquaticus</name>
    <dbReference type="NCBI Taxonomy" id="1231657"/>
    <lineage>
        <taxon>Eukaryota</taxon>
        <taxon>Fungi</taxon>
        <taxon>Dikarya</taxon>
        <taxon>Ascomycota</taxon>
        <taxon>Pezizomycotina</taxon>
        <taxon>Dothideomycetes</taxon>
        <taxon>Pleosporomycetidae</taxon>
        <taxon>Pleosporales</taxon>
        <taxon>Lindgomycetaceae</taxon>
        <taxon>Clohesyomyces</taxon>
    </lineage>
</organism>
<feature type="region of interest" description="Disordered" evidence="1">
    <location>
        <begin position="140"/>
        <end position="212"/>
    </location>
</feature>
<gene>
    <name evidence="2" type="ORF">BCR34DRAFT_599489</name>
</gene>
<evidence type="ECO:0000313" key="2">
    <source>
        <dbReference type="EMBL" id="ORY14079.1"/>
    </source>
</evidence>
<keyword evidence="3" id="KW-1185">Reference proteome</keyword>
<dbReference type="EMBL" id="MCFA01000036">
    <property type="protein sequence ID" value="ORY14079.1"/>
    <property type="molecule type" value="Genomic_DNA"/>
</dbReference>
<comment type="caution">
    <text evidence="2">The sequence shown here is derived from an EMBL/GenBank/DDBJ whole genome shotgun (WGS) entry which is preliminary data.</text>
</comment>
<name>A0A1Y1ZUZ7_9PLEO</name>
<dbReference type="Proteomes" id="UP000193144">
    <property type="component" value="Unassembled WGS sequence"/>
</dbReference>
<feature type="compositionally biased region" description="Basic and acidic residues" evidence="1">
    <location>
        <begin position="193"/>
        <end position="212"/>
    </location>
</feature>
<accession>A0A1Y1ZUZ7</accession>
<feature type="compositionally biased region" description="Basic and acidic residues" evidence="1">
    <location>
        <begin position="169"/>
        <end position="181"/>
    </location>
</feature>